<reference evidence="2 3" key="1">
    <citation type="journal article" date="2013" name="BMC Genomics">
        <title>The miniature genome of a carnivorous plant Genlisea aurea contains a low number of genes and short non-coding sequences.</title>
        <authorList>
            <person name="Leushkin E.V."/>
            <person name="Sutormin R.A."/>
            <person name="Nabieva E.R."/>
            <person name="Penin A.A."/>
            <person name="Kondrashov A.S."/>
            <person name="Logacheva M.D."/>
        </authorList>
    </citation>
    <scope>NUCLEOTIDE SEQUENCE [LARGE SCALE GENOMIC DNA]</scope>
</reference>
<dbReference type="GO" id="GO:0051513">
    <property type="term" value="P:regulation of monopolar cell growth"/>
    <property type="evidence" value="ECO:0007669"/>
    <property type="project" value="InterPro"/>
</dbReference>
<feature type="non-terminal residue" evidence="2">
    <location>
        <position position="204"/>
    </location>
</feature>
<protein>
    <recommendedName>
        <fullName evidence="1">DUF4378 domain-containing protein</fullName>
    </recommendedName>
</protein>
<comment type="caution">
    <text evidence="2">The sequence shown here is derived from an EMBL/GenBank/DDBJ whole genome shotgun (WGS) entry which is preliminary data.</text>
</comment>
<dbReference type="PANTHER" id="PTHR31680">
    <property type="entry name" value="LONGIFOLIA PROTEIN"/>
    <property type="match status" value="1"/>
</dbReference>
<dbReference type="AlphaFoldDB" id="S8DGZ3"/>
<organism evidence="2 3">
    <name type="scientific">Genlisea aurea</name>
    <dbReference type="NCBI Taxonomy" id="192259"/>
    <lineage>
        <taxon>Eukaryota</taxon>
        <taxon>Viridiplantae</taxon>
        <taxon>Streptophyta</taxon>
        <taxon>Embryophyta</taxon>
        <taxon>Tracheophyta</taxon>
        <taxon>Spermatophyta</taxon>
        <taxon>Magnoliopsida</taxon>
        <taxon>eudicotyledons</taxon>
        <taxon>Gunneridae</taxon>
        <taxon>Pentapetalae</taxon>
        <taxon>asterids</taxon>
        <taxon>lamiids</taxon>
        <taxon>Lamiales</taxon>
        <taxon>Lentibulariaceae</taxon>
        <taxon>Genlisea</taxon>
    </lineage>
</organism>
<dbReference type="OrthoDB" id="769613at2759"/>
<dbReference type="PANTHER" id="PTHR31680:SF4">
    <property type="entry name" value="LONGIFOLIA PROTEIN"/>
    <property type="match status" value="1"/>
</dbReference>
<dbReference type="InterPro" id="IPR033334">
    <property type="entry name" value="LNG1/2"/>
</dbReference>
<accession>S8DGZ3</accession>
<dbReference type="EMBL" id="AUSU01009009">
    <property type="protein sequence ID" value="EPS58662.1"/>
    <property type="molecule type" value="Genomic_DNA"/>
</dbReference>
<proteinExistence type="predicted"/>
<dbReference type="Proteomes" id="UP000015453">
    <property type="component" value="Unassembled WGS sequence"/>
</dbReference>
<gene>
    <name evidence="2" type="ORF">M569_16152</name>
</gene>
<evidence type="ECO:0000259" key="1">
    <source>
        <dbReference type="Pfam" id="PF14309"/>
    </source>
</evidence>
<evidence type="ECO:0000313" key="2">
    <source>
        <dbReference type="EMBL" id="EPS58662.1"/>
    </source>
</evidence>
<keyword evidence="3" id="KW-1185">Reference proteome</keyword>
<sequence>DRKKMESIEILVQKLRRVNSSHDEARIDYIASLCENSNPDHRYISEIMLASGLLLTPSVRDFDFHPSGHPINPELFHVLEQTKGGTAAPRGHRKLVFDAANEILAGRMPAKCGRGATGQMVLRDVCSEIEKLLRGGGGIPKRDDEGGERRRWQWKSAVSDDVMGTSVRWIDPESGISGPVLDIERMIFKDLVNEIVIGESAAKI</sequence>
<evidence type="ECO:0000313" key="3">
    <source>
        <dbReference type="Proteomes" id="UP000015453"/>
    </source>
</evidence>
<dbReference type="InterPro" id="IPR025486">
    <property type="entry name" value="DUF4378"/>
</dbReference>
<name>S8DGZ3_9LAMI</name>
<feature type="domain" description="DUF4378" evidence="1">
    <location>
        <begin position="40"/>
        <end position="194"/>
    </location>
</feature>
<dbReference type="Pfam" id="PF14309">
    <property type="entry name" value="DUF4378"/>
    <property type="match status" value="1"/>
</dbReference>
<feature type="non-terminal residue" evidence="2">
    <location>
        <position position="1"/>
    </location>
</feature>